<gene>
    <name evidence="1" type="ORF">ABW286_11690</name>
</gene>
<evidence type="ECO:0000313" key="1">
    <source>
        <dbReference type="EMBL" id="MEW5289838.1"/>
    </source>
</evidence>
<accession>A0ABV3N1Z2</accession>
<dbReference type="Proteomes" id="UP001554567">
    <property type="component" value="Unassembled WGS sequence"/>
</dbReference>
<keyword evidence="2" id="KW-1185">Reference proteome</keyword>
<evidence type="ECO:0000313" key="2">
    <source>
        <dbReference type="Proteomes" id="UP001554567"/>
    </source>
</evidence>
<proteinExistence type="predicted"/>
<protein>
    <submittedName>
        <fullName evidence="1">Uncharacterized protein</fullName>
    </submittedName>
</protein>
<dbReference type="EMBL" id="JBFKZN010000005">
    <property type="protein sequence ID" value="MEW5289838.1"/>
    <property type="molecule type" value="Genomic_DNA"/>
</dbReference>
<organism evidence="1 2">
    <name type="scientific">Erwinia papayae</name>
    <dbReference type="NCBI Taxonomy" id="206499"/>
    <lineage>
        <taxon>Bacteria</taxon>
        <taxon>Pseudomonadati</taxon>
        <taxon>Pseudomonadota</taxon>
        <taxon>Gammaproteobacteria</taxon>
        <taxon>Enterobacterales</taxon>
        <taxon>Erwiniaceae</taxon>
        <taxon>Erwinia</taxon>
    </lineage>
</organism>
<name>A0ABV3N1Z2_9GAMM</name>
<comment type="caution">
    <text evidence="1">The sequence shown here is derived from an EMBL/GenBank/DDBJ whole genome shotgun (WGS) entry which is preliminary data.</text>
</comment>
<sequence>MSWQVNYAIEYINDDLKESGSAVHVNGDAIRVSIRDRPDVLAVISASEEISLEIAQRYHHDFPDVDFICGYRKECVWTGEAISYLTSAKIGWGNAGTFYSALSNDTLNTASHKDYLFSYRLITQMRVVKEVERQFDRVFIITLANNRKLRVGMLTEYEPTADSVRTFWGIFGPVDILWNINPNGSPARNSYEAGSELGCEVMKWPELKALITQK</sequence>
<dbReference type="RefSeq" id="WP_367167568.1">
    <property type="nucleotide sequence ID" value="NZ_JBFKZN010000005.1"/>
</dbReference>
<reference evidence="1 2" key="1">
    <citation type="submission" date="2024-07" db="EMBL/GenBank/DDBJ databases">
        <authorList>
            <person name="Dulla G.F.J."/>
            <person name="Delorm J.G."/>
        </authorList>
    </citation>
    <scope>NUCLEOTIDE SEQUENCE [LARGE SCALE GENOMIC DNA]</scope>
    <source>
        <strain evidence="1 2">JGD 233</strain>
    </source>
</reference>